<sequence>MYPLQFSPHAAGHETPGDDGDEEEVEYLPTPPLAPETVEERDAREATCLRDSQDLVVLAGRAAYQMPNLETMEIWQTCTEHASIFRYEAHPSPTVTFLGHVNMRDMWTRRAQAAWKKVAEAGKSNVKSLAVRFEQLPGLSRNLRGSFCIYSTIDSLKLRDLVIDPVSQYAARWEECPVDRSVTRMMLGYT</sequence>
<dbReference type="AlphaFoldDB" id="A0A0C2F4Q8"/>
<name>A0A0C2F4Q8_9PEZI</name>
<dbReference type="EMBL" id="AWTV01000004">
    <property type="protein sequence ID" value="KIH93914.1"/>
    <property type="molecule type" value="Genomic_DNA"/>
</dbReference>
<comment type="caution">
    <text evidence="3">The sequence shown here is derived from an EMBL/GenBank/DDBJ whole genome shotgun (WGS) entry which is preliminary data.</text>
</comment>
<feature type="compositionally biased region" description="Acidic residues" evidence="1">
    <location>
        <begin position="17"/>
        <end position="26"/>
    </location>
</feature>
<proteinExistence type="predicted"/>
<evidence type="ECO:0000259" key="2">
    <source>
        <dbReference type="Pfam" id="PF20183"/>
    </source>
</evidence>
<reference evidence="3 4" key="1">
    <citation type="journal article" date="2014" name="BMC Genomics">
        <title>Comparative genomics of the major fungal agents of human and animal Sporotrichosis: Sporothrix schenckii and Sporothrix brasiliensis.</title>
        <authorList>
            <person name="Teixeira M.M."/>
            <person name="de Almeida L.G."/>
            <person name="Kubitschek-Barreira P."/>
            <person name="Alves F.L."/>
            <person name="Kioshima E.S."/>
            <person name="Abadio A.K."/>
            <person name="Fernandes L."/>
            <person name="Derengowski L.S."/>
            <person name="Ferreira K.S."/>
            <person name="Souza R.C."/>
            <person name="Ruiz J.C."/>
            <person name="de Andrade N.C."/>
            <person name="Paes H.C."/>
            <person name="Nicola A.M."/>
            <person name="Albuquerque P."/>
            <person name="Gerber A.L."/>
            <person name="Martins V.P."/>
            <person name="Peconick L.D."/>
            <person name="Neto A.V."/>
            <person name="Chaucanez C.B."/>
            <person name="Silva P.A."/>
            <person name="Cunha O.L."/>
            <person name="de Oliveira F.F."/>
            <person name="dos Santos T.C."/>
            <person name="Barros A.L."/>
            <person name="Soares M.A."/>
            <person name="de Oliveira L.M."/>
            <person name="Marini M.M."/>
            <person name="Villalobos-Duno H."/>
            <person name="Cunha M.M."/>
            <person name="de Hoog S."/>
            <person name="da Silveira J.F."/>
            <person name="Henrissat B."/>
            <person name="Nino-Vega G.A."/>
            <person name="Cisalpino P.S."/>
            <person name="Mora-Montes H.M."/>
            <person name="Almeida S.R."/>
            <person name="Stajich J.E."/>
            <person name="Lopes-Bezerra L.M."/>
            <person name="Vasconcelos A.T."/>
            <person name="Felipe M.S."/>
        </authorList>
    </citation>
    <scope>NUCLEOTIDE SEQUENCE [LARGE SCALE GENOMIC DNA]</scope>
    <source>
        <strain evidence="3 4">5110</strain>
    </source>
</reference>
<dbReference type="HOGENOM" id="CLU_1595626_0_0_1"/>
<dbReference type="VEuPathDB" id="FungiDB:SPBR_06222"/>
<dbReference type="Pfam" id="PF20183">
    <property type="entry name" value="DUF6546"/>
    <property type="match status" value="1"/>
</dbReference>
<feature type="domain" description="DUF6546" evidence="2">
    <location>
        <begin position="51"/>
        <end position="163"/>
    </location>
</feature>
<organism evidence="3 4">
    <name type="scientific">Sporothrix brasiliensis 5110</name>
    <dbReference type="NCBI Taxonomy" id="1398154"/>
    <lineage>
        <taxon>Eukaryota</taxon>
        <taxon>Fungi</taxon>
        <taxon>Dikarya</taxon>
        <taxon>Ascomycota</taxon>
        <taxon>Pezizomycotina</taxon>
        <taxon>Sordariomycetes</taxon>
        <taxon>Sordariomycetidae</taxon>
        <taxon>Ophiostomatales</taxon>
        <taxon>Ophiostomataceae</taxon>
        <taxon>Sporothrix</taxon>
    </lineage>
</organism>
<keyword evidence="4" id="KW-1185">Reference proteome</keyword>
<dbReference type="RefSeq" id="XP_040621924.1">
    <property type="nucleotide sequence ID" value="XM_040764484.1"/>
</dbReference>
<dbReference type="GeneID" id="63679405"/>
<dbReference type="Proteomes" id="UP000031575">
    <property type="component" value="Unassembled WGS sequence"/>
</dbReference>
<accession>A0A0C2F4Q8</accession>
<dbReference type="OrthoDB" id="3728558at2759"/>
<evidence type="ECO:0000313" key="3">
    <source>
        <dbReference type="EMBL" id="KIH93914.1"/>
    </source>
</evidence>
<protein>
    <recommendedName>
        <fullName evidence="2">DUF6546 domain-containing protein</fullName>
    </recommendedName>
</protein>
<feature type="region of interest" description="Disordered" evidence="1">
    <location>
        <begin position="1"/>
        <end position="39"/>
    </location>
</feature>
<evidence type="ECO:0000256" key="1">
    <source>
        <dbReference type="SAM" id="MobiDB-lite"/>
    </source>
</evidence>
<evidence type="ECO:0000313" key="4">
    <source>
        <dbReference type="Proteomes" id="UP000031575"/>
    </source>
</evidence>
<gene>
    <name evidence="3" type="ORF">SPBR_06222</name>
</gene>
<dbReference type="InterPro" id="IPR046676">
    <property type="entry name" value="DUF6546"/>
</dbReference>